<feature type="transmembrane region" description="Helical" evidence="6">
    <location>
        <begin position="55"/>
        <end position="74"/>
    </location>
</feature>
<reference evidence="8" key="1">
    <citation type="submission" date="2020-10" db="EMBL/GenBank/DDBJ databases">
        <authorList>
            <person name="Gilroy R."/>
        </authorList>
    </citation>
    <scope>NUCLEOTIDE SEQUENCE</scope>
    <source>
        <strain evidence="8">ChiGjej1B1-24693</strain>
    </source>
</reference>
<keyword evidence="4 6" id="KW-1133">Transmembrane helix</keyword>
<reference evidence="8" key="2">
    <citation type="journal article" date="2021" name="PeerJ">
        <title>Extensive microbial diversity within the chicken gut microbiome revealed by metagenomics and culture.</title>
        <authorList>
            <person name="Gilroy R."/>
            <person name="Ravi A."/>
            <person name="Getino M."/>
            <person name="Pursley I."/>
            <person name="Horton D.L."/>
            <person name="Alikhan N.F."/>
            <person name="Baker D."/>
            <person name="Gharbi K."/>
            <person name="Hall N."/>
            <person name="Watson M."/>
            <person name="Adriaenssens E.M."/>
            <person name="Foster-Nyarko E."/>
            <person name="Jarju S."/>
            <person name="Secka A."/>
            <person name="Antonio M."/>
            <person name="Oren A."/>
            <person name="Chaudhuri R.R."/>
            <person name="La Ragione R."/>
            <person name="Hildebrand F."/>
            <person name="Pallen M.J."/>
        </authorList>
    </citation>
    <scope>NUCLEOTIDE SEQUENCE</scope>
    <source>
        <strain evidence="8">ChiGjej1B1-24693</strain>
    </source>
</reference>
<evidence type="ECO:0000313" key="9">
    <source>
        <dbReference type="Proteomes" id="UP000886842"/>
    </source>
</evidence>
<evidence type="ECO:0000256" key="5">
    <source>
        <dbReference type="ARBA" id="ARBA00023136"/>
    </source>
</evidence>
<sequence length="254" mass="27096">MTGSVLLATVAAAVAVWLLFPVRARRGRRDWGSIAWTDPMERLVRGRDDGLGARFRTAVTVPAGAVLLCVVVVVGGPLWLVLPVVGVVVVAAWVGLGWIESDAHRERRQRVAADLPQVCDLLACCLEAGLPLRRAVEVVAGACRGPVAEDLGRLIDLVRVGEPEAAAWRALAAQPVWQRLAVDLARSVESGSEVADAVRHHAELARQDTQQEQETRARAAGVRSVLPLTVCFLPAFFLIGVVPIVAGLVAGLLQ</sequence>
<evidence type="ECO:0000256" key="4">
    <source>
        <dbReference type="ARBA" id="ARBA00022989"/>
    </source>
</evidence>
<feature type="transmembrane region" description="Helical" evidence="6">
    <location>
        <begin position="225"/>
        <end position="253"/>
    </location>
</feature>
<keyword evidence="3 6" id="KW-0812">Transmembrane</keyword>
<feature type="transmembrane region" description="Helical" evidence="6">
    <location>
        <begin position="6"/>
        <end position="24"/>
    </location>
</feature>
<dbReference type="EMBL" id="DVLP01000460">
    <property type="protein sequence ID" value="HIT77102.1"/>
    <property type="molecule type" value="Genomic_DNA"/>
</dbReference>
<organism evidence="8 9">
    <name type="scientific">Candidatus Avipropionibacterium avicola</name>
    <dbReference type="NCBI Taxonomy" id="2840701"/>
    <lineage>
        <taxon>Bacteria</taxon>
        <taxon>Bacillati</taxon>
        <taxon>Actinomycetota</taxon>
        <taxon>Actinomycetes</taxon>
        <taxon>Propionibacteriales</taxon>
        <taxon>Propionibacteriaceae</taxon>
        <taxon>Propionibacteriaceae incertae sedis</taxon>
        <taxon>Candidatus Avipropionibacterium</taxon>
    </lineage>
</organism>
<dbReference type="PANTHER" id="PTHR35007">
    <property type="entry name" value="INTEGRAL MEMBRANE PROTEIN-RELATED"/>
    <property type="match status" value="1"/>
</dbReference>
<evidence type="ECO:0000256" key="3">
    <source>
        <dbReference type="ARBA" id="ARBA00022692"/>
    </source>
</evidence>
<feature type="domain" description="Type II secretion system protein GspF" evidence="7">
    <location>
        <begin position="119"/>
        <end position="241"/>
    </location>
</feature>
<dbReference type="AlphaFoldDB" id="A0A9D1KPQ2"/>
<dbReference type="Proteomes" id="UP000886842">
    <property type="component" value="Unassembled WGS sequence"/>
</dbReference>
<evidence type="ECO:0000259" key="7">
    <source>
        <dbReference type="Pfam" id="PF00482"/>
    </source>
</evidence>
<name>A0A9D1KPQ2_9ACTN</name>
<dbReference type="Gene3D" id="1.20.81.30">
    <property type="entry name" value="Type II secretion system (T2SS), domain F"/>
    <property type="match status" value="1"/>
</dbReference>
<keyword evidence="2" id="KW-1003">Cell membrane</keyword>
<dbReference type="InterPro" id="IPR042094">
    <property type="entry name" value="T2SS_GspF_sf"/>
</dbReference>
<protein>
    <submittedName>
        <fullName evidence="8">Type II secretion system F family protein</fullName>
    </submittedName>
</protein>
<dbReference type="PANTHER" id="PTHR35007:SF3">
    <property type="entry name" value="POSSIBLE CONSERVED ALANINE RICH MEMBRANE PROTEIN"/>
    <property type="match status" value="1"/>
</dbReference>
<evidence type="ECO:0000256" key="2">
    <source>
        <dbReference type="ARBA" id="ARBA00022475"/>
    </source>
</evidence>
<feature type="transmembrane region" description="Helical" evidence="6">
    <location>
        <begin position="80"/>
        <end position="99"/>
    </location>
</feature>
<keyword evidence="5 6" id="KW-0472">Membrane</keyword>
<dbReference type="GO" id="GO:0005886">
    <property type="term" value="C:plasma membrane"/>
    <property type="evidence" value="ECO:0007669"/>
    <property type="project" value="UniProtKB-SubCell"/>
</dbReference>
<evidence type="ECO:0000256" key="6">
    <source>
        <dbReference type="SAM" id="Phobius"/>
    </source>
</evidence>
<dbReference type="Pfam" id="PF00482">
    <property type="entry name" value="T2SSF"/>
    <property type="match status" value="1"/>
</dbReference>
<proteinExistence type="predicted"/>
<gene>
    <name evidence="8" type="ORF">IAA98_16105</name>
</gene>
<accession>A0A9D1KPQ2</accession>
<comment type="subcellular location">
    <subcellularLocation>
        <location evidence="1">Cell membrane</location>
        <topology evidence="1">Multi-pass membrane protein</topology>
    </subcellularLocation>
</comment>
<evidence type="ECO:0000313" key="8">
    <source>
        <dbReference type="EMBL" id="HIT77102.1"/>
    </source>
</evidence>
<dbReference type="InterPro" id="IPR018076">
    <property type="entry name" value="T2SS_GspF_dom"/>
</dbReference>
<comment type="caution">
    <text evidence="8">The sequence shown here is derived from an EMBL/GenBank/DDBJ whole genome shotgun (WGS) entry which is preliminary data.</text>
</comment>
<evidence type="ECO:0000256" key="1">
    <source>
        <dbReference type="ARBA" id="ARBA00004651"/>
    </source>
</evidence>